<dbReference type="GO" id="GO:0140359">
    <property type="term" value="F:ABC-type transporter activity"/>
    <property type="evidence" value="ECO:0007669"/>
    <property type="project" value="InterPro"/>
</dbReference>
<gene>
    <name evidence="4" type="primary">Abca2</name>
    <name evidence="4" type="ORF">CM83_15862</name>
</gene>
<sequence length="150" mass="16242">MDKINYTPPMLSGGQKRKLSVAIAFVGGATVVFLDEPTAGMDAAARRHTWSLIRAMSANRTIILTTHYMDEADLLGDHVAIISAGALQCAGSSLFLRSCAGHGYTLRFDLLPAAAVEPLMPNGILAEDASSPRLRHVWRKLDHTILQCIK</sequence>
<keyword evidence="2" id="KW-0677">Repeat</keyword>
<proteinExistence type="predicted"/>
<dbReference type="InterPro" id="IPR003439">
    <property type="entry name" value="ABC_transporter-like_ATP-bd"/>
</dbReference>
<dbReference type="GO" id="GO:0005524">
    <property type="term" value="F:ATP binding"/>
    <property type="evidence" value="ECO:0007669"/>
    <property type="project" value="UniProtKB-KW"/>
</dbReference>
<protein>
    <submittedName>
        <fullName evidence="4">ATP-binding cassette sub-family A member 2</fullName>
    </submittedName>
</protein>
<dbReference type="InterPro" id="IPR027417">
    <property type="entry name" value="P-loop_NTPase"/>
</dbReference>
<keyword evidence="4" id="KW-0547">Nucleotide-binding</keyword>
<dbReference type="SUPFAM" id="SSF52540">
    <property type="entry name" value="P-loop containing nucleoside triphosphate hydrolases"/>
    <property type="match status" value="1"/>
</dbReference>
<reference evidence="4" key="1">
    <citation type="journal article" date="2014" name="PLoS ONE">
        <title>Transcriptome-Based Identification of ABC Transporters in the Western Tarnished Plant Bug Lygus hesperus.</title>
        <authorList>
            <person name="Hull J.J."/>
            <person name="Chaney K."/>
            <person name="Geib S.M."/>
            <person name="Fabrick J.A."/>
            <person name="Brent C.S."/>
            <person name="Walsh D."/>
            <person name="Lavine L.C."/>
        </authorList>
    </citation>
    <scope>NUCLEOTIDE SEQUENCE</scope>
</reference>
<reference evidence="4" key="2">
    <citation type="submission" date="2014-07" db="EMBL/GenBank/DDBJ databases">
        <authorList>
            <person name="Hull J."/>
        </authorList>
    </citation>
    <scope>NUCLEOTIDE SEQUENCE</scope>
</reference>
<dbReference type="AlphaFoldDB" id="A0A0A9WKC7"/>
<dbReference type="GO" id="GO:0016887">
    <property type="term" value="F:ATP hydrolysis activity"/>
    <property type="evidence" value="ECO:0007669"/>
    <property type="project" value="InterPro"/>
</dbReference>
<dbReference type="PANTHER" id="PTHR19229:SF36">
    <property type="entry name" value="ATP-BINDING CASSETTE SUB-FAMILY A MEMBER 2"/>
    <property type="match status" value="1"/>
</dbReference>
<name>A0A0A9WKC7_LYGHE</name>
<dbReference type="PANTHER" id="PTHR19229">
    <property type="entry name" value="ATP-BINDING CASSETTE TRANSPORTER SUBFAMILY A ABCA"/>
    <property type="match status" value="1"/>
</dbReference>
<evidence type="ECO:0000313" key="4">
    <source>
        <dbReference type="EMBL" id="JAG06958.1"/>
    </source>
</evidence>
<feature type="domain" description="ABC transporter" evidence="3">
    <location>
        <begin position="3"/>
        <end position="39"/>
    </location>
</feature>
<dbReference type="GO" id="GO:0005319">
    <property type="term" value="F:lipid transporter activity"/>
    <property type="evidence" value="ECO:0007669"/>
    <property type="project" value="TreeGrafter"/>
</dbReference>
<organism evidence="4">
    <name type="scientific">Lygus hesperus</name>
    <name type="common">Western plant bug</name>
    <dbReference type="NCBI Taxonomy" id="30085"/>
    <lineage>
        <taxon>Eukaryota</taxon>
        <taxon>Metazoa</taxon>
        <taxon>Ecdysozoa</taxon>
        <taxon>Arthropoda</taxon>
        <taxon>Hexapoda</taxon>
        <taxon>Insecta</taxon>
        <taxon>Pterygota</taxon>
        <taxon>Neoptera</taxon>
        <taxon>Paraneoptera</taxon>
        <taxon>Hemiptera</taxon>
        <taxon>Heteroptera</taxon>
        <taxon>Panheteroptera</taxon>
        <taxon>Cimicomorpha</taxon>
        <taxon>Miridae</taxon>
        <taxon>Mirini</taxon>
        <taxon>Lygus</taxon>
    </lineage>
</organism>
<evidence type="ECO:0000256" key="2">
    <source>
        <dbReference type="ARBA" id="ARBA00022737"/>
    </source>
</evidence>
<keyword evidence="4" id="KW-0067">ATP-binding</keyword>
<dbReference type="Gene3D" id="3.40.50.300">
    <property type="entry name" value="P-loop containing nucleotide triphosphate hydrolases"/>
    <property type="match status" value="1"/>
</dbReference>
<keyword evidence="1" id="KW-0813">Transport</keyword>
<evidence type="ECO:0000259" key="3">
    <source>
        <dbReference type="Pfam" id="PF00005"/>
    </source>
</evidence>
<dbReference type="InterPro" id="IPR026082">
    <property type="entry name" value="ABCA"/>
</dbReference>
<accession>A0A0A9WKC7</accession>
<dbReference type="Pfam" id="PF00005">
    <property type="entry name" value="ABC_tran"/>
    <property type="match status" value="1"/>
</dbReference>
<dbReference type="EMBL" id="GBHO01036646">
    <property type="protein sequence ID" value="JAG06958.1"/>
    <property type="molecule type" value="Transcribed_RNA"/>
</dbReference>
<evidence type="ECO:0000256" key="1">
    <source>
        <dbReference type="ARBA" id="ARBA00022448"/>
    </source>
</evidence>
<dbReference type="GO" id="GO:0016020">
    <property type="term" value="C:membrane"/>
    <property type="evidence" value="ECO:0007669"/>
    <property type="project" value="InterPro"/>
</dbReference>